<sequence>MGKMYRNEGYQEFEATTLYCPYCRQTVPVRKRLLLVLPEGDKYDYCCCQCGRPIGAKLDKKDNLQSGIPLNRR</sequence>
<accession>A0A7V1I3S3</accession>
<protein>
    <submittedName>
        <fullName evidence="1">Cytoplasmic protein</fullName>
    </submittedName>
</protein>
<reference evidence="1" key="1">
    <citation type="journal article" date="2020" name="mSystems">
        <title>Genome- and Community-Level Interaction Insights into Carbon Utilization and Element Cycling Functions of Hydrothermarchaeota in Hydrothermal Sediment.</title>
        <authorList>
            <person name="Zhou Z."/>
            <person name="Liu Y."/>
            <person name="Xu W."/>
            <person name="Pan J."/>
            <person name="Luo Z.H."/>
            <person name="Li M."/>
        </authorList>
    </citation>
    <scope>NUCLEOTIDE SEQUENCE [LARGE SCALE GENOMIC DNA]</scope>
    <source>
        <strain evidence="1">HyVt-45</strain>
    </source>
</reference>
<evidence type="ECO:0000313" key="1">
    <source>
        <dbReference type="EMBL" id="HEB73937.1"/>
    </source>
</evidence>
<gene>
    <name evidence="1" type="ORF">ENJ03_01790</name>
</gene>
<dbReference type="EMBL" id="DRKW01000100">
    <property type="protein sequence ID" value="HEB73937.1"/>
    <property type="molecule type" value="Genomic_DNA"/>
</dbReference>
<comment type="caution">
    <text evidence="1">The sequence shown here is derived from an EMBL/GenBank/DDBJ whole genome shotgun (WGS) entry which is preliminary data.</text>
</comment>
<name>A0A7V1I3S3_DESA2</name>
<organism evidence="1">
    <name type="scientific">Desulfofervidus auxilii</name>
    <dbReference type="NCBI Taxonomy" id="1621989"/>
    <lineage>
        <taxon>Bacteria</taxon>
        <taxon>Pseudomonadati</taxon>
        <taxon>Thermodesulfobacteriota</taxon>
        <taxon>Candidatus Desulfofervidia</taxon>
        <taxon>Candidatus Desulfofervidales</taxon>
        <taxon>Candidatus Desulfofervidaceae</taxon>
        <taxon>Candidatus Desulfofervidus</taxon>
    </lineage>
</organism>
<dbReference type="Proteomes" id="UP000886268">
    <property type="component" value="Unassembled WGS sequence"/>
</dbReference>
<proteinExistence type="predicted"/>
<dbReference type="AlphaFoldDB" id="A0A7V1I3S3"/>